<reference evidence="2 3" key="1">
    <citation type="submission" date="2018-08" db="EMBL/GenBank/DDBJ databases">
        <title>Aphanomyces genome sequencing and annotation.</title>
        <authorList>
            <person name="Minardi D."/>
            <person name="Oidtmann B."/>
            <person name="Van Der Giezen M."/>
            <person name="Studholme D.J."/>
        </authorList>
    </citation>
    <scope>NUCLEOTIDE SEQUENCE [LARGE SCALE GENOMIC DNA]</scope>
    <source>
        <strain evidence="2 3">NJM0002</strain>
    </source>
</reference>
<keyword evidence="3" id="KW-1185">Reference proteome</keyword>
<accession>A0A418AG32</accession>
<comment type="caution">
    <text evidence="2">The sequence shown here is derived from an EMBL/GenBank/DDBJ whole genome shotgun (WGS) entry which is preliminary data.</text>
</comment>
<organism evidence="2 3">
    <name type="scientific">Aphanomyces invadans</name>
    <dbReference type="NCBI Taxonomy" id="157072"/>
    <lineage>
        <taxon>Eukaryota</taxon>
        <taxon>Sar</taxon>
        <taxon>Stramenopiles</taxon>
        <taxon>Oomycota</taxon>
        <taxon>Saprolegniomycetes</taxon>
        <taxon>Saprolegniales</taxon>
        <taxon>Verrucalvaceae</taxon>
        <taxon>Aphanomyces</taxon>
    </lineage>
</organism>
<evidence type="ECO:0000259" key="1">
    <source>
        <dbReference type="Pfam" id="PF03184"/>
    </source>
</evidence>
<sequence>GTFRNLLIFVKDNCPSHMTYNSVLIYAANGTNLFRLPPNSTHLLKPLDVALFRTFKPNIANRVNR</sequence>
<evidence type="ECO:0000313" key="2">
    <source>
        <dbReference type="EMBL" id="RHY18479.1"/>
    </source>
</evidence>
<gene>
    <name evidence="2" type="ORF">DYB32_010374</name>
</gene>
<dbReference type="GO" id="GO:0003676">
    <property type="term" value="F:nucleic acid binding"/>
    <property type="evidence" value="ECO:0007669"/>
    <property type="project" value="InterPro"/>
</dbReference>
<dbReference type="Proteomes" id="UP000285060">
    <property type="component" value="Unassembled WGS sequence"/>
</dbReference>
<proteinExistence type="predicted"/>
<feature type="domain" description="DDE-1" evidence="1">
    <location>
        <begin position="9"/>
        <end position="59"/>
    </location>
</feature>
<name>A0A418AG32_9STRA</name>
<protein>
    <recommendedName>
        <fullName evidence="1">DDE-1 domain-containing protein</fullName>
    </recommendedName>
</protein>
<dbReference type="InterPro" id="IPR004875">
    <property type="entry name" value="DDE_SF_endonuclease_dom"/>
</dbReference>
<evidence type="ECO:0000313" key="3">
    <source>
        <dbReference type="Proteomes" id="UP000285060"/>
    </source>
</evidence>
<dbReference type="AlphaFoldDB" id="A0A418AG32"/>
<dbReference type="Pfam" id="PF03184">
    <property type="entry name" value="DDE_1"/>
    <property type="match status" value="1"/>
</dbReference>
<feature type="non-terminal residue" evidence="2">
    <location>
        <position position="1"/>
    </location>
</feature>
<dbReference type="EMBL" id="QUSY01003173">
    <property type="protein sequence ID" value="RHY18479.1"/>
    <property type="molecule type" value="Genomic_DNA"/>
</dbReference>